<evidence type="ECO:0000313" key="3">
    <source>
        <dbReference type="Proteomes" id="UP000008281"/>
    </source>
</evidence>
<dbReference type="PANTHER" id="PTHR31557">
    <property type="entry name" value="5C820-RELATED-RELATED"/>
    <property type="match status" value="1"/>
</dbReference>
<keyword evidence="3" id="KW-1185">Reference proteome</keyword>
<dbReference type="STRING" id="31234.E3LMC0"/>
<dbReference type="FunCoup" id="E3LMC0">
    <property type="interactions" value="5"/>
</dbReference>
<organism evidence="3">
    <name type="scientific">Caenorhabditis remanei</name>
    <name type="common">Caenorhabditis vulgaris</name>
    <dbReference type="NCBI Taxonomy" id="31234"/>
    <lineage>
        <taxon>Eukaryota</taxon>
        <taxon>Metazoa</taxon>
        <taxon>Ecdysozoa</taxon>
        <taxon>Nematoda</taxon>
        <taxon>Chromadorea</taxon>
        <taxon>Rhabditida</taxon>
        <taxon>Rhabditina</taxon>
        <taxon>Rhabditomorpha</taxon>
        <taxon>Rhabditoidea</taxon>
        <taxon>Rhabditidae</taxon>
        <taxon>Peloderinae</taxon>
        <taxon>Caenorhabditis</taxon>
    </lineage>
</organism>
<protein>
    <recommendedName>
        <fullName evidence="1">Up-regulated in Daf-2 domain-containing protein</fullName>
    </recommendedName>
</protein>
<name>E3LMC0_CAERE</name>
<evidence type="ECO:0000313" key="2">
    <source>
        <dbReference type="EMBL" id="EFP03253.1"/>
    </source>
</evidence>
<dbReference type="PANTHER" id="PTHR31557:SF2">
    <property type="entry name" value="UP-REGULATED IN DAF-2 DOMAIN-CONTAINING PROTEIN"/>
    <property type="match status" value="1"/>
</dbReference>
<accession>E3LMC0</accession>
<dbReference type="Pfam" id="PF18457">
    <property type="entry name" value="PUD1_2"/>
    <property type="match status" value="1"/>
</dbReference>
<dbReference type="eggNOG" id="ENOG502THKB">
    <property type="taxonomic scope" value="Eukaryota"/>
</dbReference>
<sequence length="239" mass="27873">MVTPSMEPPQLTRRWAKVTLENKTGDVFKMQVLHEYTGEQTNDSDWHVFAPDEKKTMFEKVYYNTGIFTTGVDNWKVHGTKMVLYEGSDGKGIKVIGKVWIDWIPYRSWHGLFAQWKKHTLRAEDDGQETIIRVYPSEVQFISPSGRCAPVSPRFGAWGIFRGGMRVYDADFEHHTKHACFGQESNQEPFDSHRQHYTELSKNINFSYSTTTPHRTTTLHFFPLPMFYVTSSYIYCFCN</sequence>
<dbReference type="InParanoid" id="E3LMC0"/>
<dbReference type="InterPro" id="IPR041157">
    <property type="entry name" value="PUD1/2"/>
</dbReference>
<dbReference type="AlphaFoldDB" id="E3LMC0"/>
<evidence type="ECO:0000259" key="1">
    <source>
        <dbReference type="Pfam" id="PF18457"/>
    </source>
</evidence>
<dbReference type="OrthoDB" id="5785880at2759"/>
<dbReference type="Gene3D" id="2.60.40.3820">
    <property type="match status" value="1"/>
</dbReference>
<dbReference type="EMBL" id="DS268411">
    <property type="protein sequence ID" value="EFP03253.1"/>
    <property type="molecule type" value="Genomic_DNA"/>
</dbReference>
<gene>
    <name evidence="2" type="ORF">CRE_28105</name>
</gene>
<dbReference type="HOGENOM" id="CLU_1162083_0_0_1"/>
<dbReference type="Proteomes" id="UP000008281">
    <property type="component" value="Unassembled WGS sequence"/>
</dbReference>
<proteinExistence type="predicted"/>
<reference evidence="2" key="1">
    <citation type="submission" date="2007-07" db="EMBL/GenBank/DDBJ databases">
        <title>PCAP assembly of the Caenorhabditis remanei genome.</title>
        <authorList>
            <consortium name="The Caenorhabditis remanei Sequencing Consortium"/>
            <person name="Wilson R.K."/>
        </authorList>
    </citation>
    <scope>NUCLEOTIDE SEQUENCE [LARGE SCALE GENOMIC DNA]</scope>
    <source>
        <strain evidence="2">PB4641</strain>
    </source>
</reference>
<feature type="domain" description="Up-regulated in Daf-2" evidence="1">
    <location>
        <begin position="12"/>
        <end position="147"/>
    </location>
</feature>